<dbReference type="AlphaFoldDB" id="A0A1I3CQI9"/>
<dbReference type="STRING" id="1114924.SAMN05216258_102138"/>
<evidence type="ECO:0000256" key="1">
    <source>
        <dbReference type="SAM" id="Phobius"/>
    </source>
</evidence>
<dbReference type="Proteomes" id="UP000199377">
    <property type="component" value="Unassembled WGS sequence"/>
</dbReference>
<keyword evidence="1" id="KW-1133">Transmembrane helix</keyword>
<accession>A0A1I3CQI9</accession>
<gene>
    <name evidence="2" type="ORF">SAMN05216258_102138</name>
</gene>
<reference evidence="2 3" key="1">
    <citation type="submission" date="2016-10" db="EMBL/GenBank/DDBJ databases">
        <authorList>
            <person name="de Groot N.N."/>
        </authorList>
    </citation>
    <scope>NUCLEOTIDE SEQUENCE [LARGE SCALE GENOMIC DNA]</scope>
    <source>
        <strain evidence="2 3">CGMCC 1.11030</strain>
    </source>
</reference>
<dbReference type="EMBL" id="FOQH01000002">
    <property type="protein sequence ID" value="SFH76596.1"/>
    <property type="molecule type" value="Genomic_DNA"/>
</dbReference>
<feature type="transmembrane region" description="Helical" evidence="1">
    <location>
        <begin position="12"/>
        <end position="32"/>
    </location>
</feature>
<proteinExistence type="predicted"/>
<keyword evidence="1" id="KW-0472">Membrane</keyword>
<keyword evidence="3" id="KW-1185">Reference proteome</keyword>
<dbReference type="RefSeq" id="WP_092857968.1">
    <property type="nucleotide sequence ID" value="NZ_FOQH01000002.1"/>
</dbReference>
<protein>
    <submittedName>
        <fullName evidence="2">Uncharacterized protein</fullName>
    </submittedName>
</protein>
<sequence length="60" mass="5877">MADGNRNGANPLLAFIVGALLVVAVGGGILAYTGNLPTGAGADDGPSVTLKLPDVDVDKN</sequence>
<organism evidence="2 3">
    <name type="scientific">Albimonas pacifica</name>
    <dbReference type="NCBI Taxonomy" id="1114924"/>
    <lineage>
        <taxon>Bacteria</taxon>
        <taxon>Pseudomonadati</taxon>
        <taxon>Pseudomonadota</taxon>
        <taxon>Alphaproteobacteria</taxon>
        <taxon>Rhodobacterales</taxon>
        <taxon>Paracoccaceae</taxon>
        <taxon>Albimonas</taxon>
    </lineage>
</organism>
<name>A0A1I3CQI9_9RHOB</name>
<keyword evidence="1" id="KW-0812">Transmembrane</keyword>
<evidence type="ECO:0000313" key="3">
    <source>
        <dbReference type="Proteomes" id="UP000199377"/>
    </source>
</evidence>
<evidence type="ECO:0000313" key="2">
    <source>
        <dbReference type="EMBL" id="SFH76596.1"/>
    </source>
</evidence>